<dbReference type="STRING" id="68895.RR42_m1741"/>
<dbReference type="KEGG" id="cbw:RR42_m1741"/>
<feature type="compositionally biased region" description="Basic and acidic residues" evidence="1">
    <location>
        <begin position="62"/>
        <end position="73"/>
    </location>
</feature>
<accession>A0A0C4Y850</accession>
<feature type="compositionally biased region" description="Low complexity" evidence="1">
    <location>
        <begin position="24"/>
        <end position="44"/>
    </location>
</feature>
<keyword evidence="3" id="KW-1185">Reference proteome</keyword>
<evidence type="ECO:0000313" key="3">
    <source>
        <dbReference type="Proteomes" id="UP000031843"/>
    </source>
</evidence>
<protein>
    <recommendedName>
        <fullName evidence="4">ParB/Sulfiredoxin domain-containing protein</fullName>
    </recommendedName>
</protein>
<dbReference type="AlphaFoldDB" id="A0A0C4Y850"/>
<gene>
    <name evidence="2" type="ORF">RR42_m1741</name>
</gene>
<name>A0A0C4Y850_9BURK</name>
<evidence type="ECO:0008006" key="4">
    <source>
        <dbReference type="Google" id="ProtNLM"/>
    </source>
</evidence>
<proteinExistence type="predicted"/>
<reference evidence="2 3" key="1">
    <citation type="journal article" date="2015" name="Genome Announc.">
        <title>Complete Genome Sequence of Cupriavidus basilensis 4G11, Isolated from the Oak Ridge Field Research Center Site.</title>
        <authorList>
            <person name="Ray J."/>
            <person name="Waters R.J."/>
            <person name="Skerker J.M."/>
            <person name="Kuehl J.V."/>
            <person name="Price M.N."/>
            <person name="Huang J."/>
            <person name="Chakraborty R."/>
            <person name="Arkin A.P."/>
            <person name="Deutschbauer A."/>
        </authorList>
    </citation>
    <scope>NUCLEOTIDE SEQUENCE [LARGE SCALE GENOMIC DNA]</scope>
    <source>
        <strain evidence="2">4G11</strain>
    </source>
</reference>
<dbReference type="EMBL" id="CP010536">
    <property type="protein sequence ID" value="AJG19138.1"/>
    <property type="molecule type" value="Genomic_DNA"/>
</dbReference>
<feature type="region of interest" description="Disordered" evidence="1">
    <location>
        <begin position="1"/>
        <end position="86"/>
    </location>
</feature>
<dbReference type="Proteomes" id="UP000031843">
    <property type="component" value="Chromosome main"/>
</dbReference>
<sequence length="460" mass="52381">MAESRKSFTVRRNRPKFRERFPMTTSAAAKKTAATTRRPSPAATKVAAKSRPTAKTGRKRTSKADLPREEENKSSQGPVLDLPEGDSLEIEPSRLLLDPDNLRLLERVGETFQNLELKLYGQPSIQKKLFDVINSDPRFDIGSLAASIANNGFLKHERLIVARYDGEKFLVLEGNRRVTAVRRLLEENGPTLQKLRPTVRESLQTLPCFVLKGSVIGTSTQQLAAYRRASEIYIGMRHLMGAKSWEPASRYEFQSRLIFDEGWSASDVAERFGRKKAEVLRDLKAHVLYHDFVKFERANSIEHSLTYNAFAEAARAPVISQWLEWSADEMQYLNRENEDAFFHYLITRLRGASSSSEDTDDDLVPELSAEMAVRRLRDMLRLEDPTIVESLLDRDFKSAEILFEERKEGALPKKIASFTRTLKRTTTEDLTDSPETEARLLELHKQVTKMLSMIKALSGE</sequence>
<evidence type="ECO:0000256" key="1">
    <source>
        <dbReference type="SAM" id="MobiDB-lite"/>
    </source>
</evidence>
<evidence type="ECO:0000313" key="2">
    <source>
        <dbReference type="EMBL" id="AJG19138.1"/>
    </source>
</evidence>
<organism evidence="2 3">
    <name type="scientific">Cupriavidus basilensis</name>
    <dbReference type="NCBI Taxonomy" id="68895"/>
    <lineage>
        <taxon>Bacteria</taxon>
        <taxon>Pseudomonadati</taxon>
        <taxon>Pseudomonadota</taxon>
        <taxon>Betaproteobacteria</taxon>
        <taxon>Burkholderiales</taxon>
        <taxon>Burkholderiaceae</taxon>
        <taxon>Cupriavidus</taxon>
    </lineage>
</organism>